<sequence>MVQNHPNLTHWSQHLSASTSAATAQAALPPMVPPSSTFQQPSPTHVGLRVNALGQTVDPTHMQQVSCNQASTLQQSQFQYPQTQEYLLQQQQAHQHLQLQQQQQLQLQQQQSNVFASNQSAINLTGLQSVQSPHLASAVINMARSSQYPHMQSSQPSLTSAPVTNAKPNIKKPPRQRKKPSVKKEREEIAKNGDHINSIASLTGNEGANKNDVESNANKAFSSDDAVLPASALITPVSRLPESVMIKMEPSLMESPPLPMITITSQAKVLTEEELIALKPYQCDQCLKRYSGMKSLKNHKLTHSDIKPHKCSICEKAFHRADKMRLHEISHLNVKPYECATCKQRFTRSDKLKIHHRTHTGVRPYACSFCPKRFTRSDKLKIHERIHTKIKPYECQHCGKCFARSDKRRLHERTHMFGPKPSRASTGISKKLKAAVNSAGGGIGLPTLVPVSSISGLADSLAISASATTGTPSSGIPSNLALQSGVAQLNDLAAAANGQLLTATQANAAAALLPG</sequence>
<feature type="compositionally biased region" description="Polar residues" evidence="9">
    <location>
        <begin position="1"/>
        <end position="11"/>
    </location>
</feature>
<feature type="region of interest" description="Disordered" evidence="9">
    <location>
        <begin position="1"/>
        <end position="44"/>
    </location>
</feature>
<evidence type="ECO:0000313" key="11">
    <source>
        <dbReference type="EMBL" id="VEL26681.1"/>
    </source>
</evidence>
<evidence type="ECO:0000259" key="10">
    <source>
        <dbReference type="PROSITE" id="PS50157"/>
    </source>
</evidence>
<keyword evidence="3" id="KW-0677">Repeat</keyword>
<evidence type="ECO:0000256" key="7">
    <source>
        <dbReference type="ARBA" id="ARBA00023242"/>
    </source>
</evidence>
<feature type="domain" description="C2H2-type" evidence="10">
    <location>
        <begin position="337"/>
        <end position="364"/>
    </location>
</feature>
<protein>
    <recommendedName>
        <fullName evidence="10">C2H2-type domain-containing protein</fullName>
    </recommendedName>
</protein>
<keyword evidence="2" id="KW-0479">Metal-binding</keyword>
<dbReference type="Gene3D" id="3.30.160.60">
    <property type="entry name" value="Classic Zinc Finger"/>
    <property type="match status" value="5"/>
</dbReference>
<dbReference type="SMART" id="SM00355">
    <property type="entry name" value="ZnF_C2H2"/>
    <property type="match status" value="5"/>
</dbReference>
<dbReference type="FunFam" id="3.30.160.60:FF:000358">
    <property type="entry name" value="zinc finger protein 24"/>
    <property type="match status" value="1"/>
</dbReference>
<dbReference type="OrthoDB" id="3437960at2759"/>
<evidence type="ECO:0000256" key="8">
    <source>
        <dbReference type="PROSITE-ProRule" id="PRU00042"/>
    </source>
</evidence>
<evidence type="ECO:0000256" key="6">
    <source>
        <dbReference type="ARBA" id="ARBA00023125"/>
    </source>
</evidence>
<gene>
    <name evidence="11" type="ORF">PXEA_LOCUS20121</name>
</gene>
<dbReference type="SUPFAM" id="SSF57667">
    <property type="entry name" value="beta-beta-alpha zinc fingers"/>
    <property type="match status" value="3"/>
</dbReference>
<feature type="compositionally biased region" description="Basic and acidic residues" evidence="9">
    <location>
        <begin position="182"/>
        <end position="194"/>
    </location>
</feature>
<comment type="caution">
    <text evidence="11">The sequence shown here is derived from an EMBL/GenBank/DDBJ whole genome shotgun (WGS) entry which is preliminary data.</text>
</comment>
<feature type="domain" description="C2H2-type" evidence="10">
    <location>
        <begin position="281"/>
        <end position="308"/>
    </location>
</feature>
<name>A0A448X318_9PLAT</name>
<dbReference type="PANTHER" id="PTHR16515:SF49">
    <property type="entry name" value="GASTRULA ZINC FINGER PROTEIN XLCGF49.1-LIKE-RELATED"/>
    <property type="match status" value="1"/>
</dbReference>
<organism evidence="11 12">
    <name type="scientific">Protopolystoma xenopodis</name>
    <dbReference type="NCBI Taxonomy" id="117903"/>
    <lineage>
        <taxon>Eukaryota</taxon>
        <taxon>Metazoa</taxon>
        <taxon>Spiralia</taxon>
        <taxon>Lophotrochozoa</taxon>
        <taxon>Platyhelminthes</taxon>
        <taxon>Monogenea</taxon>
        <taxon>Polyopisthocotylea</taxon>
        <taxon>Polystomatidea</taxon>
        <taxon>Polystomatidae</taxon>
        <taxon>Protopolystoma</taxon>
    </lineage>
</organism>
<dbReference type="PROSITE" id="PS00028">
    <property type="entry name" value="ZINC_FINGER_C2H2_1"/>
    <property type="match status" value="5"/>
</dbReference>
<feature type="domain" description="C2H2-type" evidence="10">
    <location>
        <begin position="393"/>
        <end position="421"/>
    </location>
</feature>
<feature type="compositionally biased region" description="Low complexity" evidence="9">
    <location>
        <begin position="12"/>
        <end position="44"/>
    </location>
</feature>
<dbReference type="GO" id="GO:0008270">
    <property type="term" value="F:zinc ion binding"/>
    <property type="evidence" value="ECO:0007669"/>
    <property type="project" value="UniProtKB-KW"/>
</dbReference>
<dbReference type="FunFam" id="3.30.160.60:FF:001009">
    <property type="entry name" value="Zinc finger protein 26"/>
    <property type="match status" value="1"/>
</dbReference>
<keyword evidence="6" id="KW-0238">DNA-binding</keyword>
<dbReference type="Proteomes" id="UP000784294">
    <property type="component" value="Unassembled WGS sequence"/>
</dbReference>
<evidence type="ECO:0000256" key="4">
    <source>
        <dbReference type="ARBA" id="ARBA00022771"/>
    </source>
</evidence>
<keyword evidence="4 8" id="KW-0863">Zinc-finger</keyword>
<evidence type="ECO:0000256" key="9">
    <source>
        <dbReference type="SAM" id="MobiDB-lite"/>
    </source>
</evidence>
<dbReference type="InterPro" id="IPR013087">
    <property type="entry name" value="Znf_C2H2_type"/>
</dbReference>
<accession>A0A448X318</accession>
<evidence type="ECO:0000256" key="3">
    <source>
        <dbReference type="ARBA" id="ARBA00022737"/>
    </source>
</evidence>
<dbReference type="InterPro" id="IPR050331">
    <property type="entry name" value="Zinc_finger"/>
</dbReference>
<feature type="region of interest" description="Disordered" evidence="9">
    <location>
        <begin position="147"/>
        <end position="216"/>
    </location>
</feature>
<reference evidence="11" key="1">
    <citation type="submission" date="2018-11" db="EMBL/GenBank/DDBJ databases">
        <authorList>
            <consortium name="Pathogen Informatics"/>
        </authorList>
    </citation>
    <scope>NUCLEOTIDE SEQUENCE</scope>
</reference>
<feature type="compositionally biased region" description="Basic residues" evidence="9">
    <location>
        <begin position="169"/>
        <end position="181"/>
    </location>
</feature>
<dbReference type="AlphaFoldDB" id="A0A448X318"/>
<keyword evidence="12" id="KW-1185">Reference proteome</keyword>
<dbReference type="FunFam" id="3.30.160.60:FF:000446">
    <property type="entry name" value="Zinc finger protein"/>
    <property type="match status" value="1"/>
</dbReference>
<dbReference type="InterPro" id="IPR036236">
    <property type="entry name" value="Znf_C2H2_sf"/>
</dbReference>
<feature type="compositionally biased region" description="Polar residues" evidence="9">
    <location>
        <begin position="198"/>
        <end position="216"/>
    </location>
</feature>
<keyword evidence="7" id="KW-0539">Nucleus</keyword>
<dbReference type="PROSITE" id="PS50157">
    <property type="entry name" value="ZINC_FINGER_C2H2_2"/>
    <property type="match status" value="5"/>
</dbReference>
<dbReference type="GO" id="GO:0010468">
    <property type="term" value="P:regulation of gene expression"/>
    <property type="evidence" value="ECO:0007669"/>
    <property type="project" value="TreeGrafter"/>
</dbReference>
<keyword evidence="5" id="KW-0862">Zinc</keyword>
<feature type="domain" description="C2H2-type" evidence="10">
    <location>
        <begin position="309"/>
        <end position="336"/>
    </location>
</feature>
<dbReference type="EMBL" id="CAAALY010081950">
    <property type="protein sequence ID" value="VEL26681.1"/>
    <property type="molecule type" value="Genomic_DNA"/>
</dbReference>
<feature type="domain" description="C2H2-type" evidence="10">
    <location>
        <begin position="365"/>
        <end position="392"/>
    </location>
</feature>
<dbReference type="GO" id="GO:0003677">
    <property type="term" value="F:DNA binding"/>
    <property type="evidence" value="ECO:0007669"/>
    <property type="project" value="UniProtKB-KW"/>
</dbReference>
<dbReference type="FunFam" id="3.30.160.60:FF:001498">
    <property type="entry name" value="Zinc finger protein 404"/>
    <property type="match status" value="1"/>
</dbReference>
<feature type="non-terminal residue" evidence="11">
    <location>
        <position position="515"/>
    </location>
</feature>
<dbReference type="Pfam" id="PF00096">
    <property type="entry name" value="zf-C2H2"/>
    <property type="match status" value="3"/>
</dbReference>
<evidence type="ECO:0000313" key="12">
    <source>
        <dbReference type="Proteomes" id="UP000784294"/>
    </source>
</evidence>
<evidence type="ECO:0000256" key="1">
    <source>
        <dbReference type="ARBA" id="ARBA00004123"/>
    </source>
</evidence>
<proteinExistence type="predicted"/>
<dbReference type="GO" id="GO:0005634">
    <property type="term" value="C:nucleus"/>
    <property type="evidence" value="ECO:0007669"/>
    <property type="project" value="UniProtKB-SubCell"/>
</dbReference>
<evidence type="ECO:0000256" key="5">
    <source>
        <dbReference type="ARBA" id="ARBA00022833"/>
    </source>
</evidence>
<evidence type="ECO:0000256" key="2">
    <source>
        <dbReference type="ARBA" id="ARBA00022723"/>
    </source>
</evidence>
<dbReference type="PANTHER" id="PTHR16515">
    <property type="entry name" value="PR DOMAIN ZINC FINGER PROTEIN"/>
    <property type="match status" value="1"/>
</dbReference>
<feature type="compositionally biased region" description="Polar residues" evidence="9">
    <location>
        <begin position="147"/>
        <end position="167"/>
    </location>
</feature>
<comment type="subcellular location">
    <subcellularLocation>
        <location evidence="1">Nucleus</location>
    </subcellularLocation>
</comment>